<comment type="caution">
    <text evidence="11">The sequence shown here is derived from an EMBL/GenBank/DDBJ whole genome shotgun (WGS) entry which is preliminary data.</text>
</comment>
<protein>
    <submittedName>
        <fullName evidence="11">Uncharacterized protein</fullName>
    </submittedName>
</protein>
<keyword evidence="7 10" id="KW-0472">Membrane</keyword>
<feature type="compositionally biased region" description="Basic and acidic residues" evidence="9">
    <location>
        <begin position="1"/>
        <end position="12"/>
    </location>
</feature>
<proteinExistence type="inferred from homology"/>
<evidence type="ECO:0000256" key="8">
    <source>
        <dbReference type="ARBA" id="ARBA00023242"/>
    </source>
</evidence>
<comment type="similarity">
    <text evidence="4">Belongs to the NRDE2 family.</text>
</comment>
<evidence type="ECO:0000256" key="3">
    <source>
        <dbReference type="ARBA" id="ARBA00005467"/>
    </source>
</evidence>
<sequence>MAESISGKKEEAPVLYDDPSALVPAETAKNKKTTSKTERGKSRSKQGKGTSIPSAKTALPDDHNEESEEETSEEDEEDAKHAKSTPKSKKKDIPEKKSEKPRKLKVKMPLPAYSNNNRDRRHGRNSRSMPSGFSDGQRFQRLPLDTFGHSEPPSDFLFNTTYDNFFESYEARQREDFNRAVEEQVQAKIRLEQEKSRNGTKRVNLDDDEEDPDFVPMGDSYSALDNPPQTQVRIVYVEKFRKRKKRRRNSSSSSVEGESNEIVKHKKRKKRRRESDSEAQEDENSQGTSRKFMQNSQTAFDFSRNPWRLLRRNEYAYNPSHMVVDMRSDLSNLQFEQPYKSEVADYLVLFPTHASLTQIRAVSEILLSLLYKPEELLISKDDKCYAEVHLVNWNRQPVERFFRHNNDCTFSEFVALSHQPRGKDDEGASVGPILDQEVANRFDINDFHHFRISQEVSHQEVAQFDLDAQFSVLQNAVNINRHDVKSWLEFIDLQRQYHAKNESGDLNAPIQNEKAYYERVMEIIRRATGFNQTSPEIQIKKLKVMEGYLGRTSDEVKNEWSRCENRFINNLNMWKDNLKMRMNDRTIFSLNRMLGSISTCISKLVRIKLGIIRSHPAMEGTDEFLVDLLISYCALLISTGFIDRAVVMLQALAEFHFFNPLDLNVELNSNNYDRNIAQRWSEMLKNFRTFWESGFLRVGDFEANGWCNIEEAELRDRDRRLEWTIYETDIIEAHKLKIRLAENAEVEDLKRHSVSFIESRRRLDKLRARYYWEPVRIKHKEGKDLYEYDSRYVSFEEVEPILFPIEKDELARELIFKLLHLFGIFIPGITLNSQGDILRSFSRTLFPSFHPSTMKLEGFSDFISNFIYQIAESKRMDAHRIYPALVTNITNSSFSRAEKSLKLKSFVRELPKKSRHSGEPLTNDIVIPVWMIAFEELILLRETADDNFSLGTCIKVLYENLDKYNRSIWEFGNSILVLNDSIATKRMYLYYLRLIVFLLRNLPFSDEDTNSVNVKNVKIGSGTVQLSTKKELLLSIWSTGKVSPVEEHSTNVRTARENVRNMLLKEAPRDLSDLQFRWIGNEYEFIFEMAALFCYEYPFQTHVQRYKFFQEEKPLFTSTLAKSLSDSPIVQEIRVRVLKHITYTCKGLECTPRNLIGLVEQQVFRFPHSVFLLKTLLDVNNSLYQRKFLSKSISGEFIKLLDDTFSWTLKDVITTFTRFIGICKQIAERHSDNLIPDDYIWFMLMRIMIDGRESISYEKIDEVFTVGQKLCPWSKAFLFEAARNRPVSESSFLTSLNGAIGTHGLNKYILDAELFFHSVDLWTVKNITGRFLIGHRWWNLVDLEGKNHWRFEITQQPDKYDAFERQIFWAALVTAPLFWVLLVCTAFLTLQWQWMMVALIGAGMTLTNLYGYLRCKWNNTQEMTNYFTKWAFFSMLKRQQQTKNMGSQNGQPMRPTEIV</sequence>
<comment type="similarity">
    <text evidence="3">Belongs to the TVP23 family.</text>
</comment>
<dbReference type="InterPro" id="IPR013633">
    <property type="entry name" value="NRDE-2"/>
</dbReference>
<accession>A0A8S9ZWY5</accession>
<evidence type="ECO:0000256" key="7">
    <source>
        <dbReference type="ARBA" id="ARBA00023136"/>
    </source>
</evidence>
<keyword evidence="8" id="KW-0539">Nucleus</keyword>
<reference evidence="11" key="1">
    <citation type="journal article" date="2020" name="Ecol. Evol.">
        <title>Genome structure and content of the rice root-knot nematode (Meloidogyne graminicola).</title>
        <authorList>
            <person name="Phan N.T."/>
            <person name="Danchin E.G.J."/>
            <person name="Klopp C."/>
            <person name="Perfus-Barbeoch L."/>
            <person name="Kozlowski D.K."/>
            <person name="Koutsovoulos G.D."/>
            <person name="Lopez-Roques C."/>
            <person name="Bouchez O."/>
            <person name="Zahm M."/>
            <person name="Besnard G."/>
            <person name="Bellafiore S."/>
        </authorList>
    </citation>
    <scope>NUCLEOTIDE SEQUENCE</scope>
    <source>
        <strain evidence="11">VN-18</strain>
    </source>
</reference>
<dbReference type="OrthoDB" id="2151161at2759"/>
<evidence type="ECO:0000256" key="4">
    <source>
        <dbReference type="ARBA" id="ARBA00009265"/>
    </source>
</evidence>
<evidence type="ECO:0000256" key="6">
    <source>
        <dbReference type="ARBA" id="ARBA00022989"/>
    </source>
</evidence>
<feature type="region of interest" description="Disordered" evidence="9">
    <location>
        <begin position="241"/>
        <end position="295"/>
    </location>
</feature>
<dbReference type="GO" id="GO:0071013">
    <property type="term" value="C:catalytic step 2 spliceosome"/>
    <property type="evidence" value="ECO:0007669"/>
    <property type="project" value="TreeGrafter"/>
</dbReference>
<feature type="compositionally biased region" description="Polar residues" evidence="9">
    <location>
        <begin position="285"/>
        <end position="295"/>
    </location>
</feature>
<evidence type="ECO:0000256" key="9">
    <source>
        <dbReference type="SAM" id="MobiDB-lite"/>
    </source>
</evidence>
<dbReference type="EMBL" id="JABEBT010000020">
    <property type="protein sequence ID" value="KAF7637441.1"/>
    <property type="molecule type" value="Genomic_DNA"/>
</dbReference>
<evidence type="ECO:0000256" key="10">
    <source>
        <dbReference type="SAM" id="Phobius"/>
    </source>
</evidence>
<name>A0A8S9ZWY5_9BILA</name>
<dbReference type="PANTHER" id="PTHR13471">
    <property type="entry name" value="TETRATRICOPEPTIDE-LIKE HELICAL"/>
    <property type="match status" value="1"/>
</dbReference>
<dbReference type="GO" id="GO:1902369">
    <property type="term" value="P:negative regulation of RNA catabolic process"/>
    <property type="evidence" value="ECO:0007669"/>
    <property type="project" value="TreeGrafter"/>
</dbReference>
<dbReference type="InterPro" id="IPR008564">
    <property type="entry name" value="TVP23-like"/>
</dbReference>
<dbReference type="Proteomes" id="UP000605970">
    <property type="component" value="Unassembled WGS sequence"/>
</dbReference>
<evidence type="ECO:0000256" key="5">
    <source>
        <dbReference type="ARBA" id="ARBA00022692"/>
    </source>
</evidence>
<dbReference type="PANTHER" id="PTHR13471:SF0">
    <property type="entry name" value="NUCLEAR EXOSOME REGULATOR NRDE2"/>
    <property type="match status" value="1"/>
</dbReference>
<feature type="compositionally biased region" description="Acidic residues" evidence="9">
    <location>
        <begin position="63"/>
        <end position="77"/>
    </location>
</feature>
<dbReference type="Pfam" id="PF08424">
    <property type="entry name" value="NRDE-2"/>
    <property type="match status" value="1"/>
</dbReference>
<evidence type="ECO:0000313" key="12">
    <source>
        <dbReference type="Proteomes" id="UP000605970"/>
    </source>
</evidence>
<feature type="transmembrane region" description="Helical" evidence="10">
    <location>
        <begin position="1367"/>
        <end position="1388"/>
    </location>
</feature>
<feature type="region of interest" description="Disordered" evidence="9">
    <location>
        <begin position="191"/>
        <end position="228"/>
    </location>
</feature>
<evidence type="ECO:0000256" key="2">
    <source>
        <dbReference type="ARBA" id="ARBA00004141"/>
    </source>
</evidence>
<dbReference type="Pfam" id="PF05832">
    <property type="entry name" value="DUF846"/>
    <property type="match status" value="1"/>
</dbReference>
<feature type="region of interest" description="Disordered" evidence="9">
    <location>
        <begin position="1"/>
        <end position="155"/>
    </location>
</feature>
<keyword evidence="12" id="KW-1185">Reference proteome</keyword>
<comment type="subcellular location">
    <subcellularLocation>
        <location evidence="2">Membrane</location>
        <topology evidence="2">Multi-pass membrane protein</topology>
    </subcellularLocation>
    <subcellularLocation>
        <location evidence="1">Nucleus</location>
    </subcellularLocation>
</comment>
<keyword evidence="6 10" id="KW-1133">Transmembrane helix</keyword>
<organism evidence="11 12">
    <name type="scientific">Meloidogyne graminicola</name>
    <dbReference type="NCBI Taxonomy" id="189291"/>
    <lineage>
        <taxon>Eukaryota</taxon>
        <taxon>Metazoa</taxon>
        <taxon>Ecdysozoa</taxon>
        <taxon>Nematoda</taxon>
        <taxon>Chromadorea</taxon>
        <taxon>Rhabditida</taxon>
        <taxon>Tylenchina</taxon>
        <taxon>Tylenchomorpha</taxon>
        <taxon>Tylenchoidea</taxon>
        <taxon>Meloidogynidae</taxon>
        <taxon>Meloidogyninae</taxon>
        <taxon>Meloidogyne</taxon>
    </lineage>
</organism>
<keyword evidence="5 10" id="KW-0812">Transmembrane</keyword>
<gene>
    <name evidence="11" type="ORF">Mgra_00003184</name>
</gene>
<evidence type="ECO:0000256" key="1">
    <source>
        <dbReference type="ARBA" id="ARBA00004123"/>
    </source>
</evidence>
<dbReference type="GO" id="GO:0031048">
    <property type="term" value="P:regulatory ncRNA-mediated heterochromatin formation"/>
    <property type="evidence" value="ECO:0007669"/>
    <property type="project" value="TreeGrafter"/>
</dbReference>
<evidence type="ECO:0000313" key="11">
    <source>
        <dbReference type="EMBL" id="KAF7637441.1"/>
    </source>
</evidence>
<dbReference type="GO" id="GO:0016020">
    <property type="term" value="C:membrane"/>
    <property type="evidence" value="ECO:0007669"/>
    <property type="project" value="UniProtKB-SubCell"/>
</dbReference>